<proteinExistence type="inferred from homology"/>
<dbReference type="EMBL" id="CH902625">
    <property type="protein sequence ID" value="EDV35076.1"/>
    <property type="molecule type" value="Genomic_DNA"/>
</dbReference>
<keyword evidence="6" id="KW-0732">Signal</keyword>
<dbReference type="AlphaFoldDB" id="B3MVT1"/>
<feature type="compositionally biased region" description="Acidic residues" evidence="5">
    <location>
        <begin position="291"/>
        <end position="300"/>
    </location>
</feature>
<dbReference type="Proteomes" id="UP000007801">
    <property type="component" value="Unassembled WGS sequence"/>
</dbReference>
<feature type="chain" id="PRO_5002793614" description="Venom allergen-1" evidence="6">
    <location>
        <begin position="31"/>
        <end position="311"/>
    </location>
</feature>
<dbReference type="FunFam" id="3.40.33.10:FF:000007">
    <property type="entry name" value="Venom allergen"/>
    <property type="match status" value="1"/>
</dbReference>
<dbReference type="GO" id="GO:0005576">
    <property type="term" value="C:extracellular region"/>
    <property type="evidence" value="ECO:0007669"/>
    <property type="project" value="UniProtKB-SubCell"/>
</dbReference>
<keyword evidence="3" id="KW-0964">Secreted</keyword>
<dbReference type="eggNOG" id="KOG3017">
    <property type="taxonomic scope" value="Eukaryota"/>
</dbReference>
<feature type="domain" description="SCP" evidence="7">
    <location>
        <begin position="97"/>
        <end position="258"/>
    </location>
</feature>
<feature type="region of interest" description="Disordered" evidence="5">
    <location>
        <begin position="291"/>
        <end position="311"/>
    </location>
</feature>
<keyword evidence="9" id="KW-1185">Reference proteome</keyword>
<feature type="signal peptide" evidence="6">
    <location>
        <begin position="1"/>
        <end position="30"/>
    </location>
</feature>
<dbReference type="Gene3D" id="3.40.33.10">
    <property type="entry name" value="CAP"/>
    <property type="match status" value="1"/>
</dbReference>
<dbReference type="CDD" id="cd05380">
    <property type="entry name" value="CAP_euk"/>
    <property type="match status" value="1"/>
</dbReference>
<dbReference type="OrthoDB" id="414826at2759"/>
<comment type="subcellular location">
    <subcellularLocation>
        <location evidence="1">Secreted</location>
    </subcellularLocation>
</comment>
<dbReference type="SMR" id="B3MVT1"/>
<dbReference type="InterPro" id="IPR001283">
    <property type="entry name" value="CRISP-related"/>
</dbReference>
<dbReference type="InterPro" id="IPR035940">
    <property type="entry name" value="CAP_sf"/>
</dbReference>
<accession>B3MVT1</accession>
<evidence type="ECO:0000313" key="9">
    <source>
        <dbReference type="Proteomes" id="UP000007801"/>
    </source>
</evidence>
<dbReference type="GeneID" id="6505050"/>
<evidence type="ECO:0000256" key="5">
    <source>
        <dbReference type="SAM" id="MobiDB-lite"/>
    </source>
</evidence>
<dbReference type="InterPro" id="IPR014044">
    <property type="entry name" value="CAP_dom"/>
</dbReference>
<evidence type="ECO:0000256" key="6">
    <source>
        <dbReference type="SAM" id="SignalP"/>
    </source>
</evidence>
<dbReference type="KEGG" id="dan:6505050"/>
<dbReference type="Pfam" id="PF00188">
    <property type="entry name" value="CAP"/>
    <property type="match status" value="1"/>
</dbReference>
<evidence type="ECO:0000256" key="3">
    <source>
        <dbReference type="ARBA" id="ARBA00022525"/>
    </source>
</evidence>
<dbReference type="SUPFAM" id="SSF55797">
    <property type="entry name" value="PR-1-like"/>
    <property type="match status" value="1"/>
</dbReference>
<feature type="region of interest" description="Disordered" evidence="5">
    <location>
        <begin position="29"/>
        <end position="48"/>
    </location>
</feature>
<dbReference type="InParanoid" id="B3MVT1"/>
<comment type="similarity">
    <text evidence="2">Belongs to the CRISP family.</text>
</comment>
<evidence type="ECO:0000313" key="8">
    <source>
        <dbReference type="EMBL" id="EDV35076.1"/>
    </source>
</evidence>
<evidence type="ECO:0000256" key="1">
    <source>
        <dbReference type="ARBA" id="ARBA00004613"/>
    </source>
</evidence>
<evidence type="ECO:0000256" key="4">
    <source>
        <dbReference type="ARBA" id="ARBA00068306"/>
    </source>
</evidence>
<name>B3MVT1_DROAN</name>
<dbReference type="FunCoup" id="B3MVT1">
    <property type="interactions" value="24"/>
</dbReference>
<dbReference type="OMA" id="IGYFWIG"/>
<dbReference type="STRING" id="7217.B3MVT1"/>
<feature type="compositionally biased region" description="Polar residues" evidence="5">
    <location>
        <begin position="30"/>
        <end position="48"/>
    </location>
</feature>
<reference evidence="8 9" key="1">
    <citation type="journal article" date="2007" name="Nature">
        <title>Evolution of genes and genomes on the Drosophila phylogeny.</title>
        <authorList>
            <consortium name="Drosophila 12 Genomes Consortium"/>
            <person name="Clark A.G."/>
            <person name="Eisen M.B."/>
            <person name="Smith D.R."/>
            <person name="Bergman C.M."/>
            <person name="Oliver B."/>
            <person name="Markow T.A."/>
            <person name="Kaufman T.C."/>
            <person name="Kellis M."/>
            <person name="Gelbart W."/>
            <person name="Iyer V.N."/>
            <person name="Pollard D.A."/>
            <person name="Sackton T.B."/>
            <person name="Larracuente A.M."/>
            <person name="Singh N.D."/>
            <person name="Abad J.P."/>
            <person name="Abt D.N."/>
            <person name="Adryan B."/>
            <person name="Aguade M."/>
            <person name="Akashi H."/>
            <person name="Anderson W.W."/>
            <person name="Aquadro C.F."/>
            <person name="Ardell D.H."/>
            <person name="Arguello R."/>
            <person name="Artieri C.G."/>
            <person name="Barbash D.A."/>
            <person name="Barker D."/>
            <person name="Barsanti P."/>
            <person name="Batterham P."/>
            <person name="Batzoglou S."/>
            <person name="Begun D."/>
            <person name="Bhutkar A."/>
            <person name="Blanco E."/>
            <person name="Bosak S.A."/>
            <person name="Bradley R.K."/>
            <person name="Brand A.D."/>
            <person name="Brent M.R."/>
            <person name="Brooks A.N."/>
            <person name="Brown R.H."/>
            <person name="Butlin R.K."/>
            <person name="Caggese C."/>
            <person name="Calvi B.R."/>
            <person name="Bernardo de Carvalho A."/>
            <person name="Caspi A."/>
            <person name="Castrezana S."/>
            <person name="Celniker S.E."/>
            <person name="Chang J.L."/>
            <person name="Chapple C."/>
            <person name="Chatterji S."/>
            <person name="Chinwalla A."/>
            <person name="Civetta A."/>
            <person name="Clifton S.W."/>
            <person name="Comeron J.M."/>
            <person name="Costello J.C."/>
            <person name="Coyne J.A."/>
            <person name="Daub J."/>
            <person name="David R.G."/>
            <person name="Delcher A.L."/>
            <person name="Delehaunty K."/>
            <person name="Do C.B."/>
            <person name="Ebling H."/>
            <person name="Edwards K."/>
            <person name="Eickbush T."/>
            <person name="Evans J.D."/>
            <person name="Filipski A."/>
            <person name="Findeiss S."/>
            <person name="Freyhult E."/>
            <person name="Fulton L."/>
            <person name="Fulton R."/>
            <person name="Garcia A.C."/>
            <person name="Gardiner A."/>
            <person name="Garfield D.A."/>
            <person name="Garvin B.E."/>
            <person name="Gibson G."/>
            <person name="Gilbert D."/>
            <person name="Gnerre S."/>
            <person name="Godfrey J."/>
            <person name="Good R."/>
            <person name="Gotea V."/>
            <person name="Gravely B."/>
            <person name="Greenberg A.J."/>
            <person name="Griffiths-Jones S."/>
            <person name="Gross S."/>
            <person name="Guigo R."/>
            <person name="Gustafson E.A."/>
            <person name="Haerty W."/>
            <person name="Hahn M.W."/>
            <person name="Halligan D.L."/>
            <person name="Halpern A.L."/>
            <person name="Halter G.M."/>
            <person name="Han M.V."/>
            <person name="Heger A."/>
            <person name="Hillier L."/>
            <person name="Hinrichs A.S."/>
            <person name="Holmes I."/>
            <person name="Hoskins R.A."/>
            <person name="Hubisz M.J."/>
            <person name="Hultmark D."/>
            <person name="Huntley M.A."/>
            <person name="Jaffe D.B."/>
            <person name="Jagadeeshan S."/>
            <person name="Jeck W.R."/>
            <person name="Johnson J."/>
            <person name="Jones C.D."/>
            <person name="Jordan W.C."/>
            <person name="Karpen G.H."/>
            <person name="Kataoka E."/>
            <person name="Keightley P.D."/>
            <person name="Kheradpour P."/>
            <person name="Kirkness E.F."/>
            <person name="Koerich L.B."/>
            <person name="Kristiansen K."/>
            <person name="Kudrna D."/>
            <person name="Kulathinal R.J."/>
            <person name="Kumar S."/>
            <person name="Kwok R."/>
            <person name="Lander E."/>
            <person name="Langley C.H."/>
            <person name="Lapoint R."/>
            <person name="Lazzaro B.P."/>
            <person name="Lee S.J."/>
            <person name="Levesque L."/>
            <person name="Li R."/>
            <person name="Lin C.F."/>
            <person name="Lin M.F."/>
            <person name="Lindblad-Toh K."/>
            <person name="Llopart A."/>
            <person name="Long M."/>
            <person name="Low L."/>
            <person name="Lozovsky E."/>
            <person name="Lu J."/>
            <person name="Luo M."/>
            <person name="Machado C.A."/>
            <person name="Makalowski W."/>
            <person name="Marzo M."/>
            <person name="Matsuda M."/>
            <person name="Matzkin L."/>
            <person name="McAllister B."/>
            <person name="McBride C.S."/>
            <person name="McKernan B."/>
            <person name="McKernan K."/>
            <person name="Mendez-Lago M."/>
            <person name="Minx P."/>
            <person name="Mollenhauer M.U."/>
            <person name="Montooth K."/>
            <person name="Mount S.M."/>
            <person name="Mu X."/>
            <person name="Myers E."/>
            <person name="Negre B."/>
            <person name="Newfeld S."/>
            <person name="Nielsen R."/>
            <person name="Noor M.A."/>
            <person name="O'Grady P."/>
            <person name="Pachter L."/>
            <person name="Papaceit M."/>
            <person name="Parisi M.J."/>
            <person name="Parisi M."/>
            <person name="Parts L."/>
            <person name="Pedersen J.S."/>
            <person name="Pesole G."/>
            <person name="Phillippy A.M."/>
            <person name="Ponting C.P."/>
            <person name="Pop M."/>
            <person name="Porcelli D."/>
            <person name="Powell J.R."/>
            <person name="Prohaska S."/>
            <person name="Pruitt K."/>
            <person name="Puig M."/>
            <person name="Quesneville H."/>
            <person name="Ram K.R."/>
            <person name="Rand D."/>
            <person name="Rasmussen M.D."/>
            <person name="Reed L.K."/>
            <person name="Reenan R."/>
            <person name="Reily A."/>
            <person name="Remington K.A."/>
            <person name="Rieger T.T."/>
            <person name="Ritchie M.G."/>
            <person name="Robin C."/>
            <person name="Rogers Y.H."/>
            <person name="Rohde C."/>
            <person name="Rozas J."/>
            <person name="Rubenfield M.J."/>
            <person name="Ruiz A."/>
            <person name="Russo S."/>
            <person name="Salzberg S.L."/>
            <person name="Sanchez-Gracia A."/>
            <person name="Saranga D.J."/>
            <person name="Sato H."/>
            <person name="Schaeffer S.W."/>
            <person name="Schatz M.C."/>
            <person name="Schlenke T."/>
            <person name="Schwartz R."/>
            <person name="Segarra C."/>
            <person name="Singh R.S."/>
            <person name="Sirot L."/>
            <person name="Sirota M."/>
            <person name="Sisneros N.B."/>
            <person name="Smith C.D."/>
            <person name="Smith T.F."/>
            <person name="Spieth J."/>
            <person name="Stage D.E."/>
            <person name="Stark A."/>
            <person name="Stephan W."/>
            <person name="Strausberg R.L."/>
            <person name="Strempel S."/>
            <person name="Sturgill D."/>
            <person name="Sutton G."/>
            <person name="Sutton G.G."/>
            <person name="Tao W."/>
            <person name="Teichmann S."/>
            <person name="Tobari Y.N."/>
            <person name="Tomimura Y."/>
            <person name="Tsolas J.M."/>
            <person name="Valente V.L."/>
            <person name="Venter E."/>
            <person name="Venter J.C."/>
            <person name="Vicario S."/>
            <person name="Vieira F.G."/>
            <person name="Vilella A.J."/>
            <person name="Villasante A."/>
            <person name="Walenz B."/>
            <person name="Wang J."/>
            <person name="Wasserman M."/>
            <person name="Watts T."/>
            <person name="Wilson D."/>
            <person name="Wilson R.K."/>
            <person name="Wing R.A."/>
            <person name="Wolfner M.F."/>
            <person name="Wong A."/>
            <person name="Wong G.K."/>
            <person name="Wu C.I."/>
            <person name="Wu G."/>
            <person name="Yamamoto D."/>
            <person name="Yang H.P."/>
            <person name="Yang S.P."/>
            <person name="Yorke J.A."/>
            <person name="Yoshida K."/>
            <person name="Zdobnov E."/>
            <person name="Zhang P."/>
            <person name="Zhang Y."/>
            <person name="Zimin A.V."/>
            <person name="Baldwin J."/>
            <person name="Abdouelleil A."/>
            <person name="Abdulkadir J."/>
            <person name="Abebe A."/>
            <person name="Abera B."/>
            <person name="Abreu J."/>
            <person name="Acer S.C."/>
            <person name="Aftuck L."/>
            <person name="Alexander A."/>
            <person name="An P."/>
            <person name="Anderson E."/>
            <person name="Anderson S."/>
            <person name="Arachi H."/>
            <person name="Azer M."/>
            <person name="Bachantsang P."/>
            <person name="Barry A."/>
            <person name="Bayul T."/>
            <person name="Berlin A."/>
            <person name="Bessette D."/>
            <person name="Bloom T."/>
            <person name="Blye J."/>
            <person name="Boguslavskiy L."/>
            <person name="Bonnet C."/>
            <person name="Boukhgalter B."/>
            <person name="Bourzgui I."/>
            <person name="Brown A."/>
            <person name="Cahill P."/>
            <person name="Channer S."/>
            <person name="Cheshatsang Y."/>
            <person name="Chuda L."/>
            <person name="Citroen M."/>
            <person name="Collymore A."/>
            <person name="Cooke P."/>
            <person name="Costello M."/>
            <person name="D'Aco K."/>
            <person name="Daza R."/>
            <person name="De Haan G."/>
            <person name="DeGray S."/>
            <person name="DeMaso C."/>
            <person name="Dhargay N."/>
            <person name="Dooley K."/>
            <person name="Dooley E."/>
            <person name="Doricent M."/>
            <person name="Dorje P."/>
            <person name="Dorjee K."/>
            <person name="Dupes A."/>
            <person name="Elong R."/>
            <person name="Falk J."/>
            <person name="Farina A."/>
            <person name="Faro S."/>
            <person name="Ferguson D."/>
            <person name="Fisher S."/>
            <person name="Foley C.D."/>
            <person name="Franke A."/>
            <person name="Friedrich D."/>
            <person name="Gadbois L."/>
            <person name="Gearin G."/>
            <person name="Gearin C.R."/>
            <person name="Giannoukos G."/>
            <person name="Goode T."/>
            <person name="Graham J."/>
            <person name="Grandbois E."/>
            <person name="Grewal S."/>
            <person name="Gyaltsen K."/>
            <person name="Hafez N."/>
            <person name="Hagos B."/>
            <person name="Hall J."/>
            <person name="Henson C."/>
            <person name="Hollinger A."/>
            <person name="Honan T."/>
            <person name="Huard M.D."/>
            <person name="Hughes L."/>
            <person name="Hurhula B."/>
            <person name="Husby M.E."/>
            <person name="Kamat A."/>
            <person name="Kanga B."/>
            <person name="Kashin S."/>
            <person name="Khazanovich D."/>
            <person name="Kisner P."/>
            <person name="Lance K."/>
            <person name="Lara M."/>
            <person name="Lee W."/>
            <person name="Lennon N."/>
            <person name="Letendre F."/>
            <person name="LeVine R."/>
            <person name="Lipovsky A."/>
            <person name="Liu X."/>
            <person name="Liu J."/>
            <person name="Liu S."/>
            <person name="Lokyitsang T."/>
            <person name="Lokyitsang Y."/>
            <person name="Lubonja R."/>
            <person name="Lui A."/>
            <person name="MacDonald P."/>
            <person name="Magnisalis V."/>
            <person name="Maru K."/>
            <person name="Matthews C."/>
            <person name="McCusker W."/>
            <person name="McDonough S."/>
            <person name="Mehta T."/>
            <person name="Meldrim J."/>
            <person name="Meneus L."/>
            <person name="Mihai O."/>
            <person name="Mihalev A."/>
            <person name="Mihova T."/>
            <person name="Mittelman R."/>
            <person name="Mlenga V."/>
            <person name="Montmayeur A."/>
            <person name="Mulrain L."/>
            <person name="Navidi A."/>
            <person name="Naylor J."/>
            <person name="Negash T."/>
            <person name="Nguyen T."/>
            <person name="Nguyen N."/>
            <person name="Nicol R."/>
            <person name="Norbu C."/>
            <person name="Norbu N."/>
            <person name="Novod N."/>
            <person name="O'Neill B."/>
            <person name="Osman S."/>
            <person name="Markiewicz E."/>
            <person name="Oyono O.L."/>
            <person name="Patti C."/>
            <person name="Phunkhang P."/>
            <person name="Pierre F."/>
            <person name="Priest M."/>
            <person name="Raghuraman S."/>
            <person name="Rege F."/>
            <person name="Reyes R."/>
            <person name="Rise C."/>
            <person name="Rogov P."/>
            <person name="Ross K."/>
            <person name="Ryan E."/>
            <person name="Settipalli S."/>
            <person name="Shea T."/>
            <person name="Sherpa N."/>
            <person name="Shi L."/>
            <person name="Shih D."/>
            <person name="Sparrow T."/>
            <person name="Spaulding J."/>
            <person name="Stalker J."/>
            <person name="Stange-Thomann N."/>
            <person name="Stavropoulos S."/>
            <person name="Stone C."/>
            <person name="Strader C."/>
            <person name="Tesfaye S."/>
            <person name="Thomson T."/>
            <person name="Thoulutsang Y."/>
            <person name="Thoulutsang D."/>
            <person name="Topham K."/>
            <person name="Topping I."/>
            <person name="Tsamla T."/>
            <person name="Vassiliev H."/>
            <person name="Vo A."/>
            <person name="Wangchuk T."/>
            <person name="Wangdi T."/>
            <person name="Weiand M."/>
            <person name="Wilkinson J."/>
            <person name="Wilson A."/>
            <person name="Yadav S."/>
            <person name="Young G."/>
            <person name="Yu Q."/>
            <person name="Zembek L."/>
            <person name="Zhong D."/>
            <person name="Zimmer A."/>
            <person name="Zwirko Z."/>
            <person name="Jaffe D.B."/>
            <person name="Alvarez P."/>
            <person name="Brockman W."/>
            <person name="Butler J."/>
            <person name="Chin C."/>
            <person name="Gnerre S."/>
            <person name="Grabherr M."/>
            <person name="Kleber M."/>
            <person name="Mauceli E."/>
            <person name="MacCallum I."/>
        </authorList>
    </citation>
    <scope>NUCLEOTIDE SEQUENCE [LARGE SCALE GENOMIC DNA]</scope>
    <source>
        <strain evidence="9">Tucson 14024-0371.13</strain>
    </source>
</reference>
<sequence length="311" mass="34959">MPRLLGSRSKCSIVAVLLVIVLQAPDRSSAVPQSKKSNPSGISSPSPTGNGGYCAASLCELYNGTHVVQVPHIACGNNGSFAPACGPEPKLLEMSERRRQLLLDMHNLARSKIAMGDLDGYLSAARMPLLRWDPELERMAALHARRCQFAHDKCRNTPRFPFSGQNIGYFWIGREFKSHSRRMKSFVINWFREYLDANQTYIDSYHPHPQGKKIGHFTLLVSDRVQRVGCAGVRFLEARTNRYQFMLTCNYDFNNIFNEPIYRTGPAGSKCDQHRTSEKFPGLCDWRDAATDNESEESAEDGNALDNNIPL</sequence>
<evidence type="ECO:0000259" key="7">
    <source>
        <dbReference type="SMART" id="SM00198"/>
    </source>
</evidence>
<dbReference type="PANTHER" id="PTHR10334">
    <property type="entry name" value="CYSTEINE-RICH SECRETORY PROTEIN-RELATED"/>
    <property type="match status" value="1"/>
</dbReference>
<dbReference type="PhylomeDB" id="B3MVT1"/>
<gene>
    <name evidence="8" type="primary">Dana\GF22388</name>
    <name evidence="8" type="synonym">dana_GLEANR_6359</name>
    <name evidence="8" type="ORF">GF22388</name>
</gene>
<evidence type="ECO:0000256" key="2">
    <source>
        <dbReference type="ARBA" id="ARBA00009923"/>
    </source>
</evidence>
<protein>
    <recommendedName>
        <fullName evidence="4">Venom allergen-1</fullName>
    </recommendedName>
</protein>
<dbReference type="SMART" id="SM00198">
    <property type="entry name" value="SCP"/>
    <property type="match status" value="1"/>
</dbReference>
<dbReference type="HOGENOM" id="CLU_035730_7_0_1"/>
<organism evidence="8 9">
    <name type="scientific">Drosophila ananassae</name>
    <name type="common">Fruit fly</name>
    <dbReference type="NCBI Taxonomy" id="7217"/>
    <lineage>
        <taxon>Eukaryota</taxon>
        <taxon>Metazoa</taxon>
        <taxon>Ecdysozoa</taxon>
        <taxon>Arthropoda</taxon>
        <taxon>Hexapoda</taxon>
        <taxon>Insecta</taxon>
        <taxon>Pterygota</taxon>
        <taxon>Neoptera</taxon>
        <taxon>Endopterygota</taxon>
        <taxon>Diptera</taxon>
        <taxon>Brachycera</taxon>
        <taxon>Muscomorpha</taxon>
        <taxon>Ephydroidea</taxon>
        <taxon>Drosophilidae</taxon>
        <taxon>Drosophila</taxon>
        <taxon>Sophophora</taxon>
    </lineage>
</organism>